<comment type="caution">
    <text evidence="1">The sequence shown here is derived from an EMBL/GenBank/DDBJ whole genome shotgun (WGS) entry which is preliminary data.</text>
</comment>
<accession>A0ABQ3M2F8</accession>
<proteinExistence type="predicted"/>
<protein>
    <submittedName>
        <fullName evidence="1">Uncharacterized protein</fullName>
    </submittedName>
</protein>
<sequence length="136" mass="14892">MVLERPLHPDVTHDEDFGEIFQEMRRGDIRLAPGLSLLFPGETEPAAEVLAQQWGNPWSRFVLGGCGTEFDGRTPAEWAAEVAAAVRDVHSGPLRTVLARSTYGVALDLLPHRAPRLIGAVLPVIGLRPQRHESAL</sequence>
<reference evidence="2" key="1">
    <citation type="journal article" date="2019" name="Int. J. Syst. Evol. Microbiol.">
        <title>The Global Catalogue of Microorganisms (GCM) 10K type strain sequencing project: providing services to taxonomists for standard genome sequencing and annotation.</title>
        <authorList>
            <consortium name="The Broad Institute Genomics Platform"/>
            <consortium name="The Broad Institute Genome Sequencing Center for Infectious Disease"/>
            <person name="Wu L."/>
            <person name="Ma J."/>
        </authorList>
    </citation>
    <scope>NUCLEOTIDE SEQUENCE [LARGE SCALE GENOMIC DNA]</scope>
    <source>
        <strain evidence="2">CGMCC 4.7367</strain>
    </source>
</reference>
<organism evidence="1 2">
    <name type="scientific">Lentzea cavernae</name>
    <dbReference type="NCBI Taxonomy" id="2020703"/>
    <lineage>
        <taxon>Bacteria</taxon>
        <taxon>Bacillati</taxon>
        <taxon>Actinomycetota</taxon>
        <taxon>Actinomycetes</taxon>
        <taxon>Pseudonocardiales</taxon>
        <taxon>Pseudonocardiaceae</taxon>
        <taxon>Lentzea</taxon>
    </lineage>
</organism>
<name>A0ABQ3M2F8_9PSEU</name>
<dbReference type="Proteomes" id="UP000605568">
    <property type="component" value="Unassembled WGS sequence"/>
</dbReference>
<gene>
    <name evidence="1" type="ORF">GCM10017774_11010</name>
</gene>
<keyword evidence="2" id="KW-1185">Reference proteome</keyword>
<evidence type="ECO:0000313" key="1">
    <source>
        <dbReference type="EMBL" id="GHH31439.1"/>
    </source>
</evidence>
<evidence type="ECO:0000313" key="2">
    <source>
        <dbReference type="Proteomes" id="UP000605568"/>
    </source>
</evidence>
<dbReference type="EMBL" id="BNAR01000001">
    <property type="protein sequence ID" value="GHH31439.1"/>
    <property type="molecule type" value="Genomic_DNA"/>
</dbReference>